<feature type="transmembrane region" description="Helical" evidence="2">
    <location>
        <begin position="818"/>
        <end position="836"/>
    </location>
</feature>
<feature type="transmembrane region" description="Helical" evidence="2">
    <location>
        <begin position="608"/>
        <end position="637"/>
    </location>
</feature>
<sequence>MKTNSSPPSAAFQAEIVNGVEDITSVQAKEAIRSEVLKMLSRNLSSHINDLVDSLKSAVALCNKLTSDVEEMQESVAACAASVKETKDKVPDQIIPLATTSASKALLESSKEQKLPPHLVNRLLSRKSLTKSGDVNSNKVRASYAKAPQDFFLIQAPPLPKYTPPDITLNLGGSIVIVPMQPPLILSASPAVGGISIEGRLDQSSLTVQFQPANVYYLYSYTPTEGDAIKVQLGIAWTKMLHLIVDRCVKFSKSLSLLFYLVGIIGLLTLSQPEFNYETYVSENALLIGNAKLRFYFTGLVDETYNPEQNISNTMKEFIDAASDKTKTASIIRREMEKFGLEVYEQKFIFSHKLLRSVGNVSSSNLYAIMRSRGGSRTEALVVIAPLRATGESEEIIPGTYTYLISLAKRLSTQLYWAKDIIFLFPDMGYIGLVAWLDAYHGVNTSPIVHGAKLRGRSGSLQAGLALEFPSLSMARLDVSFQGINGELPNLDLINTVARLAKKHSIPLSLHGQLQGFIYSNPLPTLKQLISSIWIQSSGSPSGLHGPLINFQVPCLTLRGISSPSSAQQLNTNYIRQIGSLVEGFLRCLNNLQERMHQSFYYYLLPDLWHYISIGVYSPFFFVALGGLLLQVIRIFVKFTSKEKQSSKILTAKHVFEKFDFTSSTVDTTDPDIEIRQRHATTAKTKASKNGTKTDHEVKEDKKGGERNDFNIAILLPAASSLGLCMAGGVAIHVFPDVLYAYLLDFSADDPDGVWQLTEVSFAAVFLSAVVGFALLLPLIAVVSRSRWLGYGQDWRLTCALSGLLWACFLGCLSPLNISAAFLLLVAVEPVFLFIICRSQPAPLHRILGVILLFMVSPPALVIAATLAHPLVLQYPPPGALGAITTFSDLQQQCGKVLFQAHMEATVLGSWSWSLLTLGVTPLWLFVWTGLLLSRM</sequence>
<dbReference type="GeneID" id="36344635"/>
<dbReference type="AlphaFoldDB" id="W6U4X9"/>
<dbReference type="InterPro" id="IPR007246">
    <property type="entry name" value="Gaa1"/>
</dbReference>
<dbReference type="GO" id="GO:0042765">
    <property type="term" value="C:GPI-anchor transamidase complex"/>
    <property type="evidence" value="ECO:0007669"/>
    <property type="project" value="InterPro"/>
</dbReference>
<keyword evidence="4" id="KW-1185">Reference proteome</keyword>
<dbReference type="PANTHER" id="PTHR13304:SF0">
    <property type="entry name" value="GLYCOSYLPHOSPHATIDYLINOSITOL ANCHOR ATTACHMENT 1 PROTEIN"/>
    <property type="match status" value="1"/>
</dbReference>
<feature type="compositionally biased region" description="Polar residues" evidence="1">
    <location>
        <begin position="680"/>
        <end position="691"/>
    </location>
</feature>
<keyword evidence="2" id="KW-1133">Transmembrane helix</keyword>
<keyword evidence="2" id="KW-0472">Membrane</keyword>
<accession>W6U4X9</accession>
<comment type="caution">
    <text evidence="3">The sequence shown here is derived from an EMBL/GenBank/DDBJ whole genome shotgun (WGS) entry which is preliminary data.</text>
</comment>
<feature type="transmembrane region" description="Helical" evidence="2">
    <location>
        <begin position="848"/>
        <end position="868"/>
    </location>
</feature>
<dbReference type="Pfam" id="PF04114">
    <property type="entry name" value="Gaa1"/>
    <property type="match status" value="1"/>
</dbReference>
<proteinExistence type="predicted"/>
<evidence type="ECO:0000256" key="1">
    <source>
        <dbReference type="SAM" id="MobiDB-lite"/>
    </source>
</evidence>
<keyword evidence="2" id="KW-0812">Transmembrane</keyword>
<dbReference type="RefSeq" id="XP_024347414.1">
    <property type="nucleotide sequence ID" value="XM_024498169.1"/>
</dbReference>
<dbReference type="STRING" id="6210.W6U4X9"/>
<dbReference type="OrthoDB" id="445301at2759"/>
<gene>
    <name evidence="3" type="ORF">EGR_08920</name>
</gene>
<reference evidence="3 4" key="1">
    <citation type="journal article" date="2013" name="Nat. Genet.">
        <title>The genome of the hydatid tapeworm Echinococcus granulosus.</title>
        <authorList>
            <person name="Zheng H."/>
            <person name="Zhang W."/>
            <person name="Zhang L."/>
            <person name="Zhang Z."/>
            <person name="Li J."/>
            <person name="Lu G."/>
            <person name="Zhu Y."/>
            <person name="Wang Y."/>
            <person name="Huang Y."/>
            <person name="Liu J."/>
            <person name="Kang H."/>
            <person name="Chen J."/>
            <person name="Wang L."/>
            <person name="Chen A."/>
            <person name="Yu S."/>
            <person name="Gao Z."/>
            <person name="Jin L."/>
            <person name="Gu W."/>
            <person name="Wang Z."/>
            <person name="Zhao L."/>
            <person name="Shi B."/>
            <person name="Wen H."/>
            <person name="Lin R."/>
            <person name="Jones M.K."/>
            <person name="Brejova B."/>
            <person name="Vinar T."/>
            <person name="Zhao G."/>
            <person name="McManus D.P."/>
            <person name="Chen Z."/>
            <person name="Zhou Y."/>
            <person name="Wang S."/>
        </authorList>
    </citation>
    <scope>NUCLEOTIDE SEQUENCE [LARGE SCALE GENOMIC DNA]</scope>
</reference>
<dbReference type="PANTHER" id="PTHR13304">
    <property type="entry name" value="GLYCOSYLPHOSPHATIDYLINOSITOL ANCHOR ATTACHMENT 1 PROTEIN"/>
    <property type="match status" value="1"/>
</dbReference>
<feature type="transmembrane region" description="Helical" evidence="2">
    <location>
        <begin position="760"/>
        <end position="783"/>
    </location>
</feature>
<feature type="transmembrane region" description="Helical" evidence="2">
    <location>
        <begin position="911"/>
        <end position="933"/>
    </location>
</feature>
<feature type="transmembrane region" description="Helical" evidence="2">
    <location>
        <begin position="712"/>
        <end position="735"/>
    </location>
</feature>
<dbReference type="OMA" id="HYISIGV"/>
<dbReference type="GO" id="GO:0016255">
    <property type="term" value="P:attachment of GPI anchor to protein"/>
    <property type="evidence" value="ECO:0007669"/>
    <property type="project" value="TreeGrafter"/>
</dbReference>
<dbReference type="EMBL" id="APAU02000124">
    <property type="protein sequence ID" value="EUB56218.1"/>
    <property type="molecule type" value="Genomic_DNA"/>
</dbReference>
<evidence type="ECO:0000313" key="3">
    <source>
        <dbReference type="EMBL" id="EUB56218.1"/>
    </source>
</evidence>
<dbReference type="KEGG" id="egl:EGR_08920"/>
<evidence type="ECO:0000313" key="4">
    <source>
        <dbReference type="Proteomes" id="UP000019149"/>
    </source>
</evidence>
<protein>
    <submittedName>
        <fullName evidence="3">Glycosylphosphatidylinositol anchor attachment 1 protein</fullName>
    </submittedName>
</protein>
<feature type="compositionally biased region" description="Basic and acidic residues" evidence="1">
    <location>
        <begin position="692"/>
        <end position="703"/>
    </location>
</feature>
<name>W6U4X9_ECHGR</name>
<dbReference type="CTD" id="36344635"/>
<organism evidence="3 4">
    <name type="scientific">Echinococcus granulosus</name>
    <name type="common">Hydatid tapeworm</name>
    <dbReference type="NCBI Taxonomy" id="6210"/>
    <lineage>
        <taxon>Eukaryota</taxon>
        <taxon>Metazoa</taxon>
        <taxon>Spiralia</taxon>
        <taxon>Lophotrochozoa</taxon>
        <taxon>Platyhelminthes</taxon>
        <taxon>Cestoda</taxon>
        <taxon>Eucestoda</taxon>
        <taxon>Cyclophyllidea</taxon>
        <taxon>Taeniidae</taxon>
        <taxon>Echinococcus</taxon>
        <taxon>Echinococcus granulosus group</taxon>
    </lineage>
</organism>
<feature type="region of interest" description="Disordered" evidence="1">
    <location>
        <begin position="680"/>
        <end position="703"/>
    </location>
</feature>
<dbReference type="Proteomes" id="UP000019149">
    <property type="component" value="Unassembled WGS sequence"/>
</dbReference>
<feature type="transmembrane region" description="Helical" evidence="2">
    <location>
        <begin position="795"/>
        <end position="812"/>
    </location>
</feature>
<evidence type="ECO:0000256" key="2">
    <source>
        <dbReference type="SAM" id="Phobius"/>
    </source>
</evidence>